<comment type="caution">
    <text evidence="2">The sequence shown here is derived from an EMBL/GenBank/DDBJ whole genome shotgun (WGS) entry which is preliminary data.</text>
</comment>
<sequence length="291" mass="33736">MHFTSLDKESKAVFDRYLTPYPFLASTYSFTNLYIWRNSQNLKYHEDGEALYLLKGRENPLPLPPLVLPGGDLKAACTKLLDEMTARGLPRILRDADPRQVKALRDLGFSFTAVPDRDNFEYIYLVEKLRSLSGKALHGKKNHYNNFIRNNDYIIRYVEDCREECLQLARRWYDESDQNPALLEELEGIRSLLLDPAFFNIKGIAVFIDGQCQAFTLMEILSDQVILNHIEKAEKKFSGLYAFLAKTALDEFGEGILYTNREQDMGIPGLRKSKESYSPEFLEEKYRLIFD</sequence>
<dbReference type="RefSeq" id="WP_211801897.1">
    <property type="nucleotide sequence ID" value="NZ_JAGSCS010000013.1"/>
</dbReference>
<proteinExistence type="predicted"/>
<evidence type="ECO:0000259" key="1">
    <source>
        <dbReference type="Pfam" id="PF09924"/>
    </source>
</evidence>
<dbReference type="PANTHER" id="PTHR41373">
    <property type="entry name" value="DUF2156 DOMAIN-CONTAINING PROTEIN"/>
    <property type="match status" value="1"/>
</dbReference>
<dbReference type="Proteomes" id="UP000675379">
    <property type="component" value="Unassembled WGS sequence"/>
</dbReference>
<evidence type="ECO:0000313" key="3">
    <source>
        <dbReference type="Proteomes" id="UP000675379"/>
    </source>
</evidence>
<reference evidence="2" key="1">
    <citation type="submission" date="2021-04" db="EMBL/GenBank/DDBJ databases">
        <title>Proteiniclasticum sedimins sp. nov., an obligate anaerobic bacterium isolated from anaerobic sludge.</title>
        <authorList>
            <person name="Liu J."/>
        </authorList>
    </citation>
    <scope>NUCLEOTIDE SEQUENCE</scope>
    <source>
        <strain evidence="2">BAD-10</strain>
    </source>
</reference>
<dbReference type="Gene3D" id="3.40.630.30">
    <property type="match status" value="1"/>
</dbReference>
<dbReference type="InterPro" id="IPR024320">
    <property type="entry name" value="LPG_synthase_C"/>
</dbReference>
<dbReference type="PIRSF" id="PIRSF018688">
    <property type="entry name" value="UCP018688"/>
    <property type="match status" value="1"/>
</dbReference>
<dbReference type="InterPro" id="IPR016732">
    <property type="entry name" value="UCP018688"/>
</dbReference>
<feature type="domain" description="Phosphatidylglycerol lysyltransferase C-terminal" evidence="1">
    <location>
        <begin position="25"/>
        <end position="288"/>
    </location>
</feature>
<dbReference type="PANTHER" id="PTHR41373:SF1">
    <property type="entry name" value="PHOSPHATIDYLGLYCEROL LYSYLTRANSFERASE C-TERMINAL DOMAIN-CONTAINING PROTEIN"/>
    <property type="match status" value="1"/>
</dbReference>
<dbReference type="InterPro" id="IPR016181">
    <property type="entry name" value="Acyl_CoA_acyltransferase"/>
</dbReference>
<evidence type="ECO:0000313" key="2">
    <source>
        <dbReference type="EMBL" id="MBR0576656.1"/>
    </source>
</evidence>
<dbReference type="EMBL" id="JAGSCS010000013">
    <property type="protein sequence ID" value="MBR0576656.1"/>
    <property type="molecule type" value="Genomic_DNA"/>
</dbReference>
<protein>
    <submittedName>
        <fullName evidence="2">DUF2156 domain-containing protein</fullName>
    </submittedName>
</protein>
<organism evidence="2 3">
    <name type="scientific">Proteiniclasticum sediminis</name>
    <dbReference type="NCBI Taxonomy" id="2804028"/>
    <lineage>
        <taxon>Bacteria</taxon>
        <taxon>Bacillati</taxon>
        <taxon>Bacillota</taxon>
        <taxon>Clostridia</taxon>
        <taxon>Eubacteriales</taxon>
        <taxon>Clostridiaceae</taxon>
        <taxon>Proteiniclasticum</taxon>
    </lineage>
</organism>
<accession>A0A941HQQ3</accession>
<keyword evidence="3" id="KW-1185">Reference proteome</keyword>
<dbReference type="SUPFAM" id="SSF55729">
    <property type="entry name" value="Acyl-CoA N-acyltransferases (Nat)"/>
    <property type="match status" value="2"/>
</dbReference>
<dbReference type="Pfam" id="PF09924">
    <property type="entry name" value="LPG_synthase_C"/>
    <property type="match status" value="1"/>
</dbReference>
<name>A0A941HQQ3_9CLOT</name>
<gene>
    <name evidence="2" type="ORF">KCG48_09930</name>
</gene>
<dbReference type="AlphaFoldDB" id="A0A941HQQ3"/>